<dbReference type="InterPro" id="IPR042099">
    <property type="entry name" value="ANL_N_sf"/>
</dbReference>
<dbReference type="SUPFAM" id="SSF56801">
    <property type="entry name" value="Acetyl-CoA synthetase-like"/>
    <property type="match status" value="1"/>
</dbReference>
<feature type="domain" description="AMP-dependent ligase C-terminal" evidence="2">
    <location>
        <begin position="405"/>
        <end position="498"/>
    </location>
</feature>
<organism evidence="3 4">
    <name type="scientific">Pueribacillus theae</name>
    <dbReference type="NCBI Taxonomy" id="2171751"/>
    <lineage>
        <taxon>Bacteria</taxon>
        <taxon>Bacillati</taxon>
        <taxon>Bacillota</taxon>
        <taxon>Bacilli</taxon>
        <taxon>Bacillales</taxon>
        <taxon>Bacillaceae</taxon>
        <taxon>Pueribacillus</taxon>
    </lineage>
</organism>
<comment type="caution">
    <text evidence="3">The sequence shown here is derived from an EMBL/GenBank/DDBJ whole genome shotgun (WGS) entry which is preliminary data.</text>
</comment>
<dbReference type="InterPro" id="IPR028154">
    <property type="entry name" value="AMP-dep_Lig_C"/>
</dbReference>
<dbReference type="AlphaFoldDB" id="A0A2U1JZU3"/>
<dbReference type="PANTHER" id="PTHR43845:SF1">
    <property type="entry name" value="BLR5969 PROTEIN"/>
    <property type="match status" value="1"/>
</dbReference>
<name>A0A2U1JZU3_9BACI</name>
<dbReference type="OrthoDB" id="580775at2"/>
<evidence type="ECO:0008006" key="5">
    <source>
        <dbReference type="Google" id="ProtNLM"/>
    </source>
</evidence>
<feature type="domain" description="AMP-dependent synthetase/ligase" evidence="1">
    <location>
        <begin position="149"/>
        <end position="354"/>
    </location>
</feature>
<protein>
    <recommendedName>
        <fullName evidence="5">Phenylacetate--CoA ligase</fullName>
    </recommendedName>
</protein>
<dbReference type="PANTHER" id="PTHR43845">
    <property type="entry name" value="BLR5969 PROTEIN"/>
    <property type="match status" value="1"/>
</dbReference>
<evidence type="ECO:0000259" key="2">
    <source>
        <dbReference type="Pfam" id="PF14535"/>
    </source>
</evidence>
<evidence type="ECO:0000313" key="3">
    <source>
        <dbReference type="EMBL" id="PWA10746.1"/>
    </source>
</evidence>
<dbReference type="EMBL" id="QCZG01000020">
    <property type="protein sequence ID" value="PWA10746.1"/>
    <property type="molecule type" value="Genomic_DNA"/>
</dbReference>
<dbReference type="Gene3D" id="3.30.300.30">
    <property type="match status" value="1"/>
</dbReference>
<dbReference type="Pfam" id="PF00501">
    <property type="entry name" value="AMP-binding"/>
    <property type="match status" value="1"/>
</dbReference>
<proteinExistence type="predicted"/>
<sequence>MLQKPRYHRFFTIKAVSNLEVDAAFPIGLLMLFKIRVLLGSVCMVNEVMSRQRAYDLQTKEIGYSEFWDIEMETMSRDKLLRLKEDKLQKIIEQAYQTPFYQRKFKEAGVSPSDIRTIEDLKKLPITTKDDIRKSQAEHPPYGDYLTVPLKQISGLYSSSGSTGQPTTSLLTFRDQEVVTERSARSYWAFGIRPEDVVQNIINPQLFLGYWFVHWGATRIGCSVISMGIGSSDRQLQVMQRYGVTCAFMTPSYAFHLAEFASKKGIHVRKDLNLQYIVLSGEPGGSDPVIRSRIEETWGVKVFDCPGMMEAMGWGYTCKEQKGVHMQEDHFIWEVLDPETKEPVQPGERGVLVLTTLETDAQPLIRWWTDDYVLYSEDYCPCGRTSHVFPGGILSRSDDMLKISGVRVWPSGIESALKEVNGFGGEFRIVKDSSSIRKETGALFKLKLQVECRSETDAVDFIKNVKDKIKAKFNITPEVELVAVNSLDRFEFKAKRIITK</sequence>
<dbReference type="Proteomes" id="UP000245998">
    <property type="component" value="Unassembled WGS sequence"/>
</dbReference>
<dbReference type="Gene3D" id="3.40.50.12780">
    <property type="entry name" value="N-terminal domain of ligase-like"/>
    <property type="match status" value="1"/>
</dbReference>
<dbReference type="InterPro" id="IPR045851">
    <property type="entry name" value="AMP-bd_C_sf"/>
</dbReference>
<dbReference type="Pfam" id="PF14535">
    <property type="entry name" value="AMP-binding_C_2"/>
    <property type="match status" value="1"/>
</dbReference>
<accession>A0A2U1JZU3</accession>
<dbReference type="InterPro" id="IPR000873">
    <property type="entry name" value="AMP-dep_synth/lig_dom"/>
</dbReference>
<reference evidence="3 4" key="1">
    <citation type="submission" date="2018-04" db="EMBL/GenBank/DDBJ databases">
        <title>Camelliibacillus theae gen. nov., sp. nov., isolated from Pu'er tea.</title>
        <authorList>
            <person name="Niu L."/>
        </authorList>
    </citation>
    <scope>NUCLEOTIDE SEQUENCE [LARGE SCALE GENOMIC DNA]</scope>
    <source>
        <strain evidence="3 4">T8</strain>
    </source>
</reference>
<evidence type="ECO:0000313" key="4">
    <source>
        <dbReference type="Proteomes" id="UP000245998"/>
    </source>
</evidence>
<gene>
    <name evidence="3" type="ORF">DCC39_10690</name>
</gene>
<evidence type="ECO:0000259" key="1">
    <source>
        <dbReference type="Pfam" id="PF00501"/>
    </source>
</evidence>
<keyword evidence="4" id="KW-1185">Reference proteome</keyword>